<dbReference type="SUPFAM" id="SSF55811">
    <property type="entry name" value="Nudix"/>
    <property type="match status" value="1"/>
</dbReference>
<evidence type="ECO:0000259" key="2">
    <source>
        <dbReference type="PROSITE" id="PS51462"/>
    </source>
</evidence>
<dbReference type="PANTHER" id="PTHR21340">
    <property type="entry name" value="DIADENOSINE 5,5-P1,P4-TETRAPHOSPHATE PYROPHOSPHOHYDROLASE MUTT"/>
    <property type="match status" value="1"/>
</dbReference>
<dbReference type="GO" id="GO:0006167">
    <property type="term" value="P:AMP biosynthetic process"/>
    <property type="evidence" value="ECO:0007669"/>
    <property type="project" value="TreeGrafter"/>
</dbReference>
<feature type="domain" description="Nudix hydrolase" evidence="2">
    <location>
        <begin position="15"/>
        <end position="153"/>
    </location>
</feature>
<dbReference type="Proteomes" id="UP001063166">
    <property type="component" value="Unassembled WGS sequence"/>
</dbReference>
<name>A0A9P3PVP3_LYOSH</name>
<evidence type="ECO:0000256" key="1">
    <source>
        <dbReference type="ARBA" id="ARBA00022801"/>
    </source>
</evidence>
<protein>
    <submittedName>
        <fullName evidence="3">NUDIX domain containing protein</fullName>
    </submittedName>
</protein>
<sequence length="187" mass="20662">MSIPRYPTKQYLAGEFVISAGSVLFRHNSTSSISSGLEICLIHNLDRDEWLLPKGRKDRGESLAGAAVRETFEETGYPCALWPQRMPTRAPVPGVNDEADLVAVADGLVEPVGVTIRELPAGRGVKIIWWYVTLVTGEPRVEGTLAEYEAYEPHFLEPDGAIARLTFQNDRELVQKAWDIVAGNTVL</sequence>
<comment type="caution">
    <text evidence="3">The sequence shown here is derived from an EMBL/GenBank/DDBJ whole genome shotgun (WGS) entry which is preliminary data.</text>
</comment>
<dbReference type="InterPro" id="IPR000086">
    <property type="entry name" value="NUDIX_hydrolase_dom"/>
</dbReference>
<gene>
    <name evidence="3" type="ORF">LshimejAT787_1104390</name>
</gene>
<dbReference type="InterPro" id="IPR051325">
    <property type="entry name" value="Nudix_hydrolase_domain"/>
</dbReference>
<organism evidence="3 4">
    <name type="scientific">Lyophyllum shimeji</name>
    <name type="common">Hon-shimeji</name>
    <name type="synonym">Tricholoma shimeji</name>
    <dbReference type="NCBI Taxonomy" id="47721"/>
    <lineage>
        <taxon>Eukaryota</taxon>
        <taxon>Fungi</taxon>
        <taxon>Dikarya</taxon>
        <taxon>Basidiomycota</taxon>
        <taxon>Agaricomycotina</taxon>
        <taxon>Agaricomycetes</taxon>
        <taxon>Agaricomycetidae</taxon>
        <taxon>Agaricales</taxon>
        <taxon>Tricholomatineae</taxon>
        <taxon>Lyophyllaceae</taxon>
        <taxon>Lyophyllum</taxon>
    </lineage>
</organism>
<dbReference type="GO" id="GO:0004081">
    <property type="term" value="F:bis(5'-nucleosyl)-tetraphosphatase (asymmetrical) activity"/>
    <property type="evidence" value="ECO:0007669"/>
    <property type="project" value="TreeGrafter"/>
</dbReference>
<dbReference type="PROSITE" id="PS00893">
    <property type="entry name" value="NUDIX_BOX"/>
    <property type="match status" value="1"/>
</dbReference>
<dbReference type="Gene3D" id="3.90.79.10">
    <property type="entry name" value="Nucleoside Triphosphate Pyrophosphohydrolase"/>
    <property type="match status" value="1"/>
</dbReference>
<evidence type="ECO:0000313" key="3">
    <source>
        <dbReference type="EMBL" id="GLB42424.1"/>
    </source>
</evidence>
<dbReference type="GO" id="GO:0006754">
    <property type="term" value="P:ATP biosynthetic process"/>
    <property type="evidence" value="ECO:0007669"/>
    <property type="project" value="TreeGrafter"/>
</dbReference>
<reference evidence="3" key="1">
    <citation type="submission" date="2022-07" db="EMBL/GenBank/DDBJ databases">
        <title>The genome of Lyophyllum shimeji provides insight into the initial evolution of ectomycorrhizal fungal genome.</title>
        <authorList>
            <person name="Kobayashi Y."/>
            <person name="Shibata T."/>
            <person name="Hirakawa H."/>
            <person name="Shigenobu S."/>
            <person name="Nishiyama T."/>
            <person name="Yamada A."/>
            <person name="Hasebe M."/>
            <person name="Kawaguchi M."/>
        </authorList>
    </citation>
    <scope>NUCLEOTIDE SEQUENCE</scope>
    <source>
        <strain evidence="3">AT787</strain>
    </source>
</reference>
<dbReference type="Pfam" id="PF00293">
    <property type="entry name" value="NUDIX"/>
    <property type="match status" value="1"/>
</dbReference>
<dbReference type="AlphaFoldDB" id="A0A9P3PVP3"/>
<keyword evidence="1" id="KW-0378">Hydrolase</keyword>
<dbReference type="PROSITE" id="PS51462">
    <property type="entry name" value="NUDIX"/>
    <property type="match status" value="1"/>
</dbReference>
<evidence type="ECO:0000313" key="4">
    <source>
        <dbReference type="Proteomes" id="UP001063166"/>
    </source>
</evidence>
<accession>A0A9P3PVP3</accession>
<proteinExistence type="predicted"/>
<dbReference type="InterPro" id="IPR020084">
    <property type="entry name" value="NUDIX_hydrolase_CS"/>
</dbReference>
<dbReference type="PANTHER" id="PTHR21340:SF0">
    <property type="entry name" value="BIS(5'-NUCLEOSYL)-TETRAPHOSPHATASE [ASYMMETRICAL]"/>
    <property type="match status" value="1"/>
</dbReference>
<dbReference type="EMBL" id="BRPK01000011">
    <property type="protein sequence ID" value="GLB42424.1"/>
    <property type="molecule type" value="Genomic_DNA"/>
</dbReference>
<keyword evidence="4" id="KW-1185">Reference proteome</keyword>
<dbReference type="OrthoDB" id="10259236at2759"/>
<dbReference type="InterPro" id="IPR015797">
    <property type="entry name" value="NUDIX_hydrolase-like_dom_sf"/>
</dbReference>